<dbReference type="InterPro" id="IPR036388">
    <property type="entry name" value="WH-like_DNA-bd_sf"/>
</dbReference>
<dbReference type="InterPro" id="IPR014036">
    <property type="entry name" value="DeoR-like_C"/>
</dbReference>
<feature type="domain" description="HTH deoR-type" evidence="4">
    <location>
        <begin position="1"/>
        <end position="56"/>
    </location>
</feature>
<accession>A0ABV7ZUY2</accession>
<dbReference type="Gene3D" id="1.10.10.10">
    <property type="entry name" value="Winged helix-like DNA-binding domain superfamily/Winged helix DNA-binding domain"/>
    <property type="match status" value="1"/>
</dbReference>
<dbReference type="PANTHER" id="PTHR30363">
    <property type="entry name" value="HTH-TYPE TRANSCRIPTIONAL REGULATOR SRLR-RELATED"/>
    <property type="match status" value="1"/>
</dbReference>
<evidence type="ECO:0000256" key="2">
    <source>
        <dbReference type="ARBA" id="ARBA00023015"/>
    </source>
</evidence>
<dbReference type="PROSITE" id="PS51000">
    <property type="entry name" value="HTH_DEOR_2"/>
    <property type="match status" value="1"/>
</dbReference>
<sequence length="249" mass="28205">MNQRQYEIVQRVNQLGKTSVMDVAKHFDVSVQTVRSDIRYLAERGLILRNHGEVLPFPHRENISYDQRRIRNLHGKERMAALCAGKISDYQSLFMGTGSSVAEVANHLTHFVGLKVMTNNLHVVSNLCSHQDCEITVAGGRVRKRDQDVVGGDAVKFFERYRADVGMFSVAAINRRGVLFDFTDEDIDSLDSLVLNSHYRILLADNTKFESESRCVWDNLSKCHCLITDSKPPKYLLNKLSAAGVEVLY</sequence>
<evidence type="ECO:0000313" key="6">
    <source>
        <dbReference type="Proteomes" id="UP001595617"/>
    </source>
</evidence>
<dbReference type="RefSeq" id="WP_380693688.1">
    <property type="nucleotide sequence ID" value="NZ_JBHRYR010000002.1"/>
</dbReference>
<protein>
    <submittedName>
        <fullName evidence="5">DeoR/GlpR family DNA-binding transcription regulator</fullName>
    </submittedName>
</protein>
<dbReference type="SMART" id="SM00420">
    <property type="entry name" value="HTH_DEOR"/>
    <property type="match status" value="1"/>
</dbReference>
<organism evidence="5 6">
    <name type="scientific">Saccharospirillum mangrovi</name>
    <dbReference type="NCBI Taxonomy" id="2161747"/>
    <lineage>
        <taxon>Bacteria</taxon>
        <taxon>Pseudomonadati</taxon>
        <taxon>Pseudomonadota</taxon>
        <taxon>Gammaproteobacteria</taxon>
        <taxon>Oceanospirillales</taxon>
        <taxon>Saccharospirillaceae</taxon>
        <taxon>Saccharospirillum</taxon>
    </lineage>
</organism>
<dbReference type="PRINTS" id="PR00037">
    <property type="entry name" value="HTHLACR"/>
</dbReference>
<evidence type="ECO:0000313" key="5">
    <source>
        <dbReference type="EMBL" id="MFC3852024.1"/>
    </source>
</evidence>
<dbReference type="SUPFAM" id="SSF100950">
    <property type="entry name" value="NagB/RpiA/CoA transferase-like"/>
    <property type="match status" value="1"/>
</dbReference>
<keyword evidence="1" id="KW-0678">Repressor</keyword>
<dbReference type="PANTHER" id="PTHR30363:SF4">
    <property type="entry name" value="GLYCEROL-3-PHOSPHATE REGULON REPRESSOR"/>
    <property type="match status" value="1"/>
</dbReference>
<keyword evidence="5" id="KW-0238">DNA-binding</keyword>
<dbReference type="SUPFAM" id="SSF46785">
    <property type="entry name" value="Winged helix' DNA-binding domain"/>
    <property type="match status" value="1"/>
</dbReference>
<evidence type="ECO:0000259" key="4">
    <source>
        <dbReference type="PROSITE" id="PS51000"/>
    </source>
</evidence>
<proteinExistence type="predicted"/>
<gene>
    <name evidence="5" type="ORF">ACFOOG_04170</name>
</gene>
<dbReference type="Proteomes" id="UP001595617">
    <property type="component" value="Unassembled WGS sequence"/>
</dbReference>
<dbReference type="InterPro" id="IPR050313">
    <property type="entry name" value="Carb_Metab_HTH_regulators"/>
</dbReference>
<name>A0ABV7ZUY2_9GAMM</name>
<evidence type="ECO:0000256" key="3">
    <source>
        <dbReference type="ARBA" id="ARBA00023163"/>
    </source>
</evidence>
<dbReference type="EMBL" id="JBHRYR010000002">
    <property type="protein sequence ID" value="MFC3852024.1"/>
    <property type="molecule type" value="Genomic_DNA"/>
</dbReference>
<dbReference type="GO" id="GO:0003677">
    <property type="term" value="F:DNA binding"/>
    <property type="evidence" value="ECO:0007669"/>
    <property type="project" value="UniProtKB-KW"/>
</dbReference>
<comment type="caution">
    <text evidence="5">The sequence shown here is derived from an EMBL/GenBank/DDBJ whole genome shotgun (WGS) entry which is preliminary data.</text>
</comment>
<dbReference type="SMART" id="SM01134">
    <property type="entry name" value="DeoRC"/>
    <property type="match status" value="1"/>
</dbReference>
<dbReference type="InterPro" id="IPR001034">
    <property type="entry name" value="DeoR_HTH"/>
</dbReference>
<dbReference type="Pfam" id="PF08220">
    <property type="entry name" value="HTH_DeoR"/>
    <property type="match status" value="1"/>
</dbReference>
<keyword evidence="6" id="KW-1185">Reference proteome</keyword>
<evidence type="ECO:0000256" key="1">
    <source>
        <dbReference type="ARBA" id="ARBA00022491"/>
    </source>
</evidence>
<dbReference type="Pfam" id="PF00455">
    <property type="entry name" value="DeoRC"/>
    <property type="match status" value="1"/>
</dbReference>
<reference evidence="6" key="1">
    <citation type="journal article" date="2019" name="Int. J. Syst. Evol. Microbiol.">
        <title>The Global Catalogue of Microorganisms (GCM) 10K type strain sequencing project: providing services to taxonomists for standard genome sequencing and annotation.</title>
        <authorList>
            <consortium name="The Broad Institute Genomics Platform"/>
            <consortium name="The Broad Institute Genome Sequencing Center for Infectious Disease"/>
            <person name="Wu L."/>
            <person name="Ma J."/>
        </authorList>
    </citation>
    <scope>NUCLEOTIDE SEQUENCE [LARGE SCALE GENOMIC DNA]</scope>
    <source>
        <strain evidence="6">IBRC 10765</strain>
    </source>
</reference>
<keyword evidence="2" id="KW-0805">Transcription regulation</keyword>
<dbReference type="InterPro" id="IPR036390">
    <property type="entry name" value="WH_DNA-bd_sf"/>
</dbReference>
<keyword evidence="3" id="KW-0804">Transcription</keyword>
<dbReference type="InterPro" id="IPR037171">
    <property type="entry name" value="NagB/RpiA_transferase-like"/>
</dbReference>